<keyword evidence="2" id="KW-1185">Reference proteome</keyword>
<dbReference type="Gene3D" id="3.20.20.70">
    <property type="entry name" value="Aldolase class I"/>
    <property type="match status" value="1"/>
</dbReference>
<dbReference type="GO" id="GO:0006355">
    <property type="term" value="P:regulation of DNA-templated transcription"/>
    <property type="evidence" value="ECO:0007669"/>
    <property type="project" value="InterPro"/>
</dbReference>
<dbReference type="SUPFAM" id="SSF110391">
    <property type="entry name" value="GlpP-like"/>
    <property type="match status" value="1"/>
</dbReference>
<dbReference type="InterPro" id="IPR013785">
    <property type="entry name" value="Aldolase_TIM"/>
</dbReference>
<dbReference type="Proteomes" id="UP000006637">
    <property type="component" value="Chromosome"/>
</dbReference>
<dbReference type="PhylomeDB" id="Q1AX50"/>
<evidence type="ECO:0000313" key="1">
    <source>
        <dbReference type="EMBL" id="ABG04028.1"/>
    </source>
</evidence>
<name>Q1AX50_RUBXD</name>
<dbReference type="PANTHER" id="PTHR35787:SF1">
    <property type="entry name" value="GLYCEROL UPTAKE OPERON ANTITERMINATOR REGULATORY PROTEIN"/>
    <property type="match status" value="1"/>
</dbReference>
<protein>
    <submittedName>
        <fullName evidence="1">Glycerol uptake operon antiterminator</fullName>
    </submittedName>
</protein>
<dbReference type="HOGENOM" id="CLU_111516_2_0_11"/>
<dbReference type="GO" id="GO:0006071">
    <property type="term" value="P:glycerol metabolic process"/>
    <property type="evidence" value="ECO:0007669"/>
    <property type="project" value="InterPro"/>
</dbReference>
<dbReference type="InterPro" id="IPR006699">
    <property type="entry name" value="GlpP"/>
</dbReference>
<accession>Q1AX50</accession>
<organism evidence="1 2">
    <name type="scientific">Rubrobacter xylanophilus (strain DSM 9941 / JCM 11954 / NBRC 16129 / PRD-1)</name>
    <dbReference type="NCBI Taxonomy" id="266117"/>
    <lineage>
        <taxon>Bacteria</taxon>
        <taxon>Bacillati</taxon>
        <taxon>Actinomycetota</taxon>
        <taxon>Rubrobacteria</taxon>
        <taxon>Rubrobacterales</taxon>
        <taxon>Rubrobacteraceae</taxon>
        <taxon>Rubrobacter</taxon>
    </lineage>
</organism>
<proteinExistence type="predicted"/>
<gene>
    <name evidence="1" type="ordered locus">Rxyl_1062</name>
</gene>
<evidence type="ECO:0000313" key="2">
    <source>
        <dbReference type="Proteomes" id="UP000006637"/>
    </source>
</evidence>
<sequence length="203" mass="21329">MGVGRGSRRAERFVAALRRRPVIPAVRGPEGALERALSGDHAAIFILGGDLFRALGLVSGRGRRPVVCVNVDTVGGIAADQSGVRFLAGRVEGIISTHRHIIELGRSAGLITIQRLFAIDSGAVDRGLKLIRRAAPDCVEILPGLAYPEIADEYRRALSQPALAGGLVRDARTLRAILAAGATAVSTSDPSLWGELDSAPGTR</sequence>
<dbReference type="AlphaFoldDB" id="Q1AX50"/>
<dbReference type="EMBL" id="CP000386">
    <property type="protein sequence ID" value="ABG04028.1"/>
    <property type="molecule type" value="Genomic_DNA"/>
</dbReference>
<dbReference type="OrthoDB" id="9799580at2"/>
<dbReference type="PIRSF" id="PIRSF016897">
    <property type="entry name" value="GlpP"/>
    <property type="match status" value="1"/>
</dbReference>
<dbReference type="PANTHER" id="PTHR35787">
    <property type="entry name" value="GLYCEROL UPTAKE OPERON ANTITERMINATOR REGULATORY PROTEIN"/>
    <property type="match status" value="1"/>
</dbReference>
<reference evidence="1 2" key="1">
    <citation type="submission" date="2006-06" db="EMBL/GenBank/DDBJ databases">
        <title>Complete sequence of Rubrobacter xylanophilus DSM 9941.</title>
        <authorList>
            <consortium name="US DOE Joint Genome Institute"/>
            <person name="Copeland A."/>
            <person name="Lucas S."/>
            <person name="Lapidus A."/>
            <person name="Barry K."/>
            <person name="Detter J.C."/>
            <person name="Glavina del Rio T."/>
            <person name="Hammon N."/>
            <person name="Israni S."/>
            <person name="Dalin E."/>
            <person name="Tice H."/>
            <person name="Pitluck S."/>
            <person name="Munk A.C."/>
            <person name="Brettin T."/>
            <person name="Bruce D."/>
            <person name="Han C."/>
            <person name="Tapia R."/>
            <person name="Gilna P."/>
            <person name="Schmutz J."/>
            <person name="Larimer F."/>
            <person name="Land M."/>
            <person name="Hauser L."/>
            <person name="Kyrpides N."/>
            <person name="Lykidis A."/>
            <person name="da Costa M.S."/>
            <person name="Rainey F.A."/>
            <person name="Empadinhas N."/>
            <person name="Jolivet E."/>
            <person name="Battista J.R."/>
            <person name="Richardson P."/>
        </authorList>
    </citation>
    <scope>NUCLEOTIDE SEQUENCE [LARGE SCALE GENOMIC DNA]</scope>
    <source>
        <strain evidence="2">DSM 9941 / NBRC 16129 / PRD-1</strain>
    </source>
</reference>
<dbReference type="KEGG" id="rxy:Rxyl_1062"/>
<dbReference type="STRING" id="266117.Rxyl_1062"/>
<dbReference type="Pfam" id="PF04309">
    <property type="entry name" value="G3P_antiterm"/>
    <property type="match status" value="1"/>
</dbReference>
<dbReference type="eggNOG" id="COG1954">
    <property type="taxonomic scope" value="Bacteria"/>
</dbReference>
<dbReference type="RefSeq" id="WP_011564046.1">
    <property type="nucleotide sequence ID" value="NC_008148.1"/>
</dbReference>